<protein>
    <submittedName>
        <fullName evidence="1">Uncharacterized protein</fullName>
    </submittedName>
</protein>
<proteinExistence type="predicted"/>
<organism evidence="1">
    <name type="scientific">marine sediment metagenome</name>
    <dbReference type="NCBI Taxonomy" id="412755"/>
    <lineage>
        <taxon>unclassified sequences</taxon>
        <taxon>metagenomes</taxon>
        <taxon>ecological metagenomes</taxon>
    </lineage>
</organism>
<feature type="non-terminal residue" evidence="1">
    <location>
        <position position="55"/>
    </location>
</feature>
<accession>X1N3Z7</accession>
<dbReference type="EMBL" id="BARV01015968">
    <property type="protein sequence ID" value="GAI21560.1"/>
    <property type="molecule type" value="Genomic_DNA"/>
</dbReference>
<evidence type="ECO:0000313" key="1">
    <source>
        <dbReference type="EMBL" id="GAI21560.1"/>
    </source>
</evidence>
<gene>
    <name evidence="1" type="ORF">S06H3_27514</name>
</gene>
<name>X1N3Z7_9ZZZZ</name>
<dbReference type="AlphaFoldDB" id="X1N3Z7"/>
<reference evidence="1" key="1">
    <citation type="journal article" date="2014" name="Front. Microbiol.">
        <title>High frequency of phylogenetically diverse reductive dehalogenase-homologous genes in deep subseafloor sedimentary metagenomes.</title>
        <authorList>
            <person name="Kawai M."/>
            <person name="Futagami T."/>
            <person name="Toyoda A."/>
            <person name="Takaki Y."/>
            <person name="Nishi S."/>
            <person name="Hori S."/>
            <person name="Arai W."/>
            <person name="Tsubouchi T."/>
            <person name="Morono Y."/>
            <person name="Uchiyama I."/>
            <person name="Ito T."/>
            <person name="Fujiyama A."/>
            <person name="Inagaki F."/>
            <person name="Takami H."/>
        </authorList>
    </citation>
    <scope>NUCLEOTIDE SEQUENCE</scope>
    <source>
        <strain evidence="1">Expedition CK06-06</strain>
    </source>
</reference>
<comment type="caution">
    <text evidence="1">The sequence shown here is derived from an EMBL/GenBank/DDBJ whole genome shotgun (WGS) entry which is preliminary data.</text>
</comment>
<sequence length="55" mass="6239">MYAFSGTAGTSMDPDIKSPHMDELVVGIQRELIPDLSLSVNYIRKWDRKLIEDVS</sequence>